<evidence type="ECO:0000256" key="1">
    <source>
        <dbReference type="ARBA" id="ARBA00004141"/>
    </source>
</evidence>
<keyword evidence="5 7" id="KW-1133">Transmembrane helix</keyword>
<feature type="domain" description="ABC-2 type transporter transmembrane" evidence="9">
    <location>
        <begin position="216"/>
        <end position="328"/>
    </location>
</feature>
<keyword evidence="10" id="KW-0378">Hydrolase</keyword>
<dbReference type="PANTHER" id="PTHR48042:SF15">
    <property type="entry name" value="ABC TRANSPORTER G FAMILY MEMBER 13"/>
    <property type="match status" value="1"/>
</dbReference>
<dbReference type="EMBL" id="PDCK01000043">
    <property type="protein sequence ID" value="PRQ33022.1"/>
    <property type="molecule type" value="Genomic_DNA"/>
</dbReference>
<dbReference type="Gramene" id="PRQ33022">
    <property type="protein sequence ID" value="PRQ33022"/>
    <property type="gene ID" value="RchiOBHm_Chr5g0052851"/>
</dbReference>
<comment type="caution">
    <text evidence="10">The sequence shown here is derived from an EMBL/GenBank/DDBJ whole genome shotgun (WGS) entry which is preliminary data.</text>
</comment>
<dbReference type="Gene3D" id="3.40.50.300">
    <property type="entry name" value="P-loop containing nucleotide triphosphate hydrolases"/>
    <property type="match status" value="1"/>
</dbReference>
<feature type="domain" description="ABC transporter" evidence="8">
    <location>
        <begin position="2"/>
        <end position="47"/>
    </location>
</feature>
<keyword evidence="11" id="KW-1185">Reference proteome</keyword>
<evidence type="ECO:0000259" key="9">
    <source>
        <dbReference type="Pfam" id="PF01061"/>
    </source>
</evidence>
<evidence type="ECO:0000259" key="8">
    <source>
        <dbReference type="Pfam" id="PF00005"/>
    </source>
</evidence>
<dbReference type="Pfam" id="PF00005">
    <property type="entry name" value="ABC_tran"/>
    <property type="match status" value="1"/>
</dbReference>
<dbReference type="EC" id="3.6.3.44" evidence="10"/>
<organism evidence="10 11">
    <name type="scientific">Rosa chinensis</name>
    <name type="common">China rose</name>
    <dbReference type="NCBI Taxonomy" id="74649"/>
    <lineage>
        <taxon>Eukaryota</taxon>
        <taxon>Viridiplantae</taxon>
        <taxon>Streptophyta</taxon>
        <taxon>Embryophyta</taxon>
        <taxon>Tracheophyta</taxon>
        <taxon>Spermatophyta</taxon>
        <taxon>Magnoliopsida</taxon>
        <taxon>eudicotyledons</taxon>
        <taxon>Gunneridae</taxon>
        <taxon>Pentapetalae</taxon>
        <taxon>rosids</taxon>
        <taxon>fabids</taxon>
        <taxon>Rosales</taxon>
        <taxon>Rosaceae</taxon>
        <taxon>Rosoideae</taxon>
        <taxon>Rosoideae incertae sedis</taxon>
        <taxon>Rosa</taxon>
    </lineage>
</organism>
<dbReference type="Proteomes" id="UP000238479">
    <property type="component" value="Chromosome 5"/>
</dbReference>
<reference evidence="10 11" key="1">
    <citation type="journal article" date="2018" name="Nat. Genet.">
        <title>The Rosa genome provides new insights in the design of modern roses.</title>
        <authorList>
            <person name="Bendahmane M."/>
        </authorList>
    </citation>
    <scope>NUCLEOTIDE SEQUENCE [LARGE SCALE GENOMIC DNA]</scope>
    <source>
        <strain evidence="11">cv. Old Blush</strain>
    </source>
</reference>
<evidence type="ECO:0000313" key="10">
    <source>
        <dbReference type="EMBL" id="PRQ33022.1"/>
    </source>
</evidence>
<keyword evidence="4 7" id="KW-0812">Transmembrane</keyword>
<keyword evidence="3" id="KW-0813">Transport</keyword>
<feature type="transmembrane region" description="Helical" evidence="7">
    <location>
        <begin position="282"/>
        <end position="305"/>
    </location>
</feature>
<dbReference type="PANTHER" id="PTHR48042">
    <property type="entry name" value="ABC TRANSPORTER G FAMILY MEMBER 11"/>
    <property type="match status" value="1"/>
</dbReference>
<gene>
    <name evidence="10" type="ORF">RchiOBHm_Chr5g0052851</name>
</gene>
<dbReference type="SUPFAM" id="SSF52540">
    <property type="entry name" value="P-loop containing nucleoside triphosphate hydrolases"/>
    <property type="match status" value="1"/>
</dbReference>
<sequence length="406" mass="45401">MGLQDCAHRLIGNWHLRGISGGEKKRLSIALEILTKPRLLFLDEPTSGLDSAAAFFVVQTLRYIAKDGRTVISSIHQPSSEVFALFDDLVLLSSGQTVYSGQAKMAVELAEIKAMLVDQYRRSEYATRIRIREISSMVIRFTILQLALLRYGHDDNEKLVLQEGLGVEKRSGSQAKWWKQLSILTQKSFLNMSRDMGYYTGFFIEKGSVGIMELLSLITLSNFLSSFPFLALMSIASSTITYYMVEKHSHFSNYVFMGLDLLSAIAAVESSMMIIASLVPNYLMGVIIGAGYLGIMMMTAGFFCFMPDLPKPVWRYPVSYLNYGAWALQDGLTGCCNCWPHGILVLDSAIDIKHYQNKEIIQIILGMQGEYKNGLIGREFDSQPNGPKLKGEDMLKTLLGIQPDQS</sequence>
<evidence type="ECO:0000256" key="3">
    <source>
        <dbReference type="ARBA" id="ARBA00022448"/>
    </source>
</evidence>
<proteinExistence type="inferred from homology"/>
<dbReference type="InterPro" id="IPR013525">
    <property type="entry name" value="ABC2_TM"/>
</dbReference>
<keyword evidence="6 7" id="KW-0472">Membrane</keyword>
<feature type="transmembrane region" description="Helical" evidence="7">
    <location>
        <begin position="226"/>
        <end position="245"/>
    </location>
</feature>
<evidence type="ECO:0000256" key="4">
    <source>
        <dbReference type="ARBA" id="ARBA00022692"/>
    </source>
</evidence>
<dbReference type="InterPro" id="IPR003439">
    <property type="entry name" value="ABC_transporter-like_ATP-bd"/>
</dbReference>
<dbReference type="OMA" id="GAKNECI"/>
<dbReference type="GO" id="GO:0005524">
    <property type="term" value="F:ATP binding"/>
    <property type="evidence" value="ECO:0007669"/>
    <property type="project" value="InterPro"/>
</dbReference>
<evidence type="ECO:0000256" key="7">
    <source>
        <dbReference type="SAM" id="Phobius"/>
    </source>
</evidence>
<dbReference type="GO" id="GO:0016020">
    <property type="term" value="C:membrane"/>
    <property type="evidence" value="ECO:0007669"/>
    <property type="project" value="UniProtKB-SubCell"/>
</dbReference>
<dbReference type="GO" id="GO:0016887">
    <property type="term" value="F:ATP hydrolysis activity"/>
    <property type="evidence" value="ECO:0007669"/>
    <property type="project" value="InterPro"/>
</dbReference>
<accession>A0A2P6QFR5</accession>
<evidence type="ECO:0000256" key="6">
    <source>
        <dbReference type="ARBA" id="ARBA00023136"/>
    </source>
</evidence>
<dbReference type="InterPro" id="IPR027417">
    <property type="entry name" value="P-loop_NTPase"/>
</dbReference>
<dbReference type="GO" id="GO:0140359">
    <property type="term" value="F:ABC-type transporter activity"/>
    <property type="evidence" value="ECO:0007669"/>
    <property type="project" value="InterPro"/>
</dbReference>
<comment type="subcellular location">
    <subcellularLocation>
        <location evidence="1">Membrane</location>
        <topology evidence="1">Multi-pass membrane protein</topology>
    </subcellularLocation>
</comment>
<name>A0A2P6QFR5_ROSCH</name>
<feature type="transmembrane region" description="Helical" evidence="7">
    <location>
        <begin position="254"/>
        <end position="276"/>
    </location>
</feature>
<evidence type="ECO:0000256" key="2">
    <source>
        <dbReference type="ARBA" id="ARBA00005814"/>
    </source>
</evidence>
<dbReference type="InterPro" id="IPR052215">
    <property type="entry name" value="Plant_ABCG"/>
</dbReference>
<comment type="similarity">
    <text evidence="2">Belongs to the ABC transporter superfamily. ABCG family. Eye pigment precursor importer (TC 3.A.1.204) subfamily.</text>
</comment>
<dbReference type="Pfam" id="PF01061">
    <property type="entry name" value="ABC2_membrane"/>
    <property type="match status" value="1"/>
</dbReference>
<protein>
    <submittedName>
        <fullName evidence="10">Putative xenobiotic-transporting ATPase</fullName>
        <ecNumber evidence="10">3.6.3.44</ecNumber>
    </submittedName>
</protein>
<evidence type="ECO:0000313" key="11">
    <source>
        <dbReference type="Proteomes" id="UP000238479"/>
    </source>
</evidence>
<dbReference type="AlphaFoldDB" id="A0A2P6QFR5"/>
<evidence type="ECO:0000256" key="5">
    <source>
        <dbReference type="ARBA" id="ARBA00022989"/>
    </source>
</evidence>